<evidence type="ECO:0000313" key="1">
    <source>
        <dbReference type="EMBL" id="CAB4574043.1"/>
    </source>
</evidence>
<proteinExistence type="predicted"/>
<dbReference type="PANTHER" id="PTHR34389">
    <property type="entry name" value="L-RHAMNOSE MUTAROTASE"/>
    <property type="match status" value="1"/>
</dbReference>
<dbReference type="PANTHER" id="PTHR34389:SF2">
    <property type="entry name" value="L-RHAMNOSE MUTAROTASE"/>
    <property type="match status" value="1"/>
</dbReference>
<protein>
    <submittedName>
        <fullName evidence="1">Unannotated protein</fullName>
    </submittedName>
</protein>
<dbReference type="InterPro" id="IPR011008">
    <property type="entry name" value="Dimeric_a/b-barrel"/>
</dbReference>
<dbReference type="InterPro" id="IPR008000">
    <property type="entry name" value="Rham/fucose_mutarotase"/>
</dbReference>
<dbReference type="EMBL" id="CAEZTM010000040">
    <property type="protein sequence ID" value="CAB4574043.1"/>
    <property type="molecule type" value="Genomic_DNA"/>
</dbReference>
<reference evidence="1" key="1">
    <citation type="submission" date="2020-05" db="EMBL/GenBank/DDBJ databases">
        <authorList>
            <person name="Chiriac C."/>
            <person name="Salcher M."/>
            <person name="Ghai R."/>
            <person name="Kavagutti S V."/>
        </authorList>
    </citation>
    <scope>NUCLEOTIDE SEQUENCE</scope>
</reference>
<organism evidence="1">
    <name type="scientific">freshwater metagenome</name>
    <dbReference type="NCBI Taxonomy" id="449393"/>
    <lineage>
        <taxon>unclassified sequences</taxon>
        <taxon>metagenomes</taxon>
        <taxon>ecological metagenomes</taxon>
    </lineage>
</organism>
<dbReference type="AlphaFoldDB" id="A0A6J6EI30"/>
<gene>
    <name evidence="1" type="ORF">UFOPK1684_00932</name>
</gene>
<dbReference type="SUPFAM" id="SSF54909">
    <property type="entry name" value="Dimeric alpha+beta barrel"/>
    <property type="match status" value="1"/>
</dbReference>
<accession>A0A6J6EI30</accession>
<dbReference type="Gene3D" id="3.30.70.100">
    <property type="match status" value="1"/>
</dbReference>
<dbReference type="GO" id="GO:0016857">
    <property type="term" value="F:racemase and epimerase activity, acting on carbohydrates and derivatives"/>
    <property type="evidence" value="ECO:0007669"/>
    <property type="project" value="InterPro"/>
</dbReference>
<dbReference type="Pfam" id="PF05336">
    <property type="entry name" value="rhaM"/>
    <property type="match status" value="1"/>
</dbReference>
<sequence>MSSERVRFIYRLKPGAGEEYDRAHTRVPEELLDLLSEAGISDYTIWRHEEILVCEFHSAIGFENSHQLLSASDVQRRWTESLTHLFEKIDDNGQPLWLGQVFRFEGTPPQI</sequence>
<name>A0A6J6EI30_9ZZZZ</name>
<dbReference type="GO" id="GO:0019301">
    <property type="term" value="P:rhamnose catabolic process"/>
    <property type="evidence" value="ECO:0007669"/>
    <property type="project" value="TreeGrafter"/>
</dbReference>